<evidence type="ECO:0000313" key="4">
    <source>
        <dbReference type="EMBL" id="VDN04044.1"/>
    </source>
</evidence>
<comment type="subcellular location">
    <subcellularLocation>
        <location evidence="1">Nucleus</location>
        <location evidence="1">Nucleolus</location>
    </subcellularLocation>
</comment>
<name>A0A0N5D1F6_THECL</name>
<evidence type="ECO:0000313" key="6">
    <source>
        <dbReference type="WBParaSite" id="TCLT_0000668001-mRNA-1"/>
    </source>
</evidence>
<evidence type="ECO:0000259" key="3">
    <source>
        <dbReference type="Pfam" id="PF08698"/>
    </source>
</evidence>
<dbReference type="Pfam" id="PF08698">
    <property type="entry name" value="Fcf2"/>
    <property type="match status" value="1"/>
</dbReference>
<dbReference type="GO" id="GO:0006396">
    <property type="term" value="P:RNA processing"/>
    <property type="evidence" value="ECO:0007669"/>
    <property type="project" value="TreeGrafter"/>
</dbReference>
<dbReference type="InterPro" id="IPR014810">
    <property type="entry name" value="Fcf2_C"/>
</dbReference>
<keyword evidence="2" id="KW-0539">Nucleus</keyword>
<reference evidence="6" key="1">
    <citation type="submission" date="2017-02" db="UniProtKB">
        <authorList>
            <consortium name="WormBaseParasite"/>
        </authorList>
    </citation>
    <scope>IDENTIFICATION</scope>
</reference>
<protein>
    <submittedName>
        <fullName evidence="6">Fcf2 domain-containing protein</fullName>
    </submittedName>
</protein>
<dbReference type="InterPro" id="IPR039883">
    <property type="entry name" value="Fcf2/DNTTIP2"/>
</dbReference>
<dbReference type="Proteomes" id="UP000276776">
    <property type="component" value="Unassembled WGS sequence"/>
</dbReference>
<dbReference type="AlphaFoldDB" id="A0A0N5D1F6"/>
<dbReference type="GO" id="GO:0003723">
    <property type="term" value="F:RNA binding"/>
    <property type="evidence" value="ECO:0007669"/>
    <property type="project" value="TreeGrafter"/>
</dbReference>
<gene>
    <name evidence="4" type="ORF">TCLT_LOCUS6669</name>
</gene>
<dbReference type="PANTHER" id="PTHR21686:SF12">
    <property type="entry name" value="DEOXYNUCLEOTIDYLTRANSFERASE TERMINAL-INTERACTING PROTEIN 2"/>
    <property type="match status" value="1"/>
</dbReference>
<evidence type="ECO:0000313" key="5">
    <source>
        <dbReference type="Proteomes" id="UP000276776"/>
    </source>
</evidence>
<keyword evidence="5" id="KW-1185">Reference proteome</keyword>
<accession>A0A0N5D1F6</accession>
<evidence type="ECO:0000256" key="2">
    <source>
        <dbReference type="ARBA" id="ARBA00023242"/>
    </source>
</evidence>
<evidence type="ECO:0000256" key="1">
    <source>
        <dbReference type="ARBA" id="ARBA00004604"/>
    </source>
</evidence>
<feature type="domain" description="Fcf2 pre-rRNA processing C-terminal" evidence="3">
    <location>
        <begin position="178"/>
        <end position="271"/>
    </location>
</feature>
<dbReference type="STRING" id="103827.A0A0N5D1F6"/>
<reference evidence="4 5" key="2">
    <citation type="submission" date="2018-11" db="EMBL/GenBank/DDBJ databases">
        <authorList>
            <consortium name="Pathogen Informatics"/>
        </authorList>
    </citation>
    <scope>NUCLEOTIDE SEQUENCE [LARGE SCALE GENOMIC DNA]</scope>
</reference>
<organism evidence="6">
    <name type="scientific">Thelazia callipaeda</name>
    <name type="common">Oriental eyeworm</name>
    <name type="synonym">Parasitic nematode</name>
    <dbReference type="NCBI Taxonomy" id="103827"/>
    <lineage>
        <taxon>Eukaryota</taxon>
        <taxon>Metazoa</taxon>
        <taxon>Ecdysozoa</taxon>
        <taxon>Nematoda</taxon>
        <taxon>Chromadorea</taxon>
        <taxon>Rhabditida</taxon>
        <taxon>Spirurina</taxon>
        <taxon>Spiruromorpha</taxon>
        <taxon>Thelazioidea</taxon>
        <taxon>Thelaziidae</taxon>
        <taxon>Thelazia</taxon>
    </lineage>
</organism>
<sequence length="303" mass="35245">MLPSVVCVVDCNYTIISRTWVSFGFGATGAVFNEQAVLAEHFMMSTRQKLSLSEEQASGIDVQWGYSNKEQNLSKEVGPDYFLAPKIDVLDCGITNLFVLDKKGKDSTELRELSISKERGKRFKKIPDVTLWVDETTKKSFQLLSRSIIKPDFETNLSNACNSKSWRALKRQRKATRESTKGDAWYNLPAAEMTEERKRDLEIIQMRNSFDTRAHYKKNDLSALPKYFQVGTVIETKADFYSSRIPKRNRKQTIVEELLEDMDFETRQRRKYQEIKSREAITKRGAFRNLSFLKKKKKFREKV</sequence>
<dbReference type="GO" id="GO:0005730">
    <property type="term" value="C:nucleolus"/>
    <property type="evidence" value="ECO:0007669"/>
    <property type="project" value="UniProtKB-SubCell"/>
</dbReference>
<proteinExistence type="predicted"/>
<dbReference type="WBParaSite" id="TCLT_0000668001-mRNA-1">
    <property type="protein sequence ID" value="TCLT_0000668001-mRNA-1"/>
    <property type="gene ID" value="TCLT_0000668001"/>
</dbReference>
<dbReference type="OrthoDB" id="427886at2759"/>
<dbReference type="EMBL" id="UYYF01004434">
    <property type="protein sequence ID" value="VDN04044.1"/>
    <property type="molecule type" value="Genomic_DNA"/>
</dbReference>
<dbReference type="PANTHER" id="PTHR21686">
    <property type="entry name" value="DEOXYNUCLEOTIDYLTRANSFERASE TERMINAL-INTERACTING PROTEIN 2"/>
    <property type="match status" value="1"/>
</dbReference>